<dbReference type="EMBL" id="JAGDFM010000799">
    <property type="protein sequence ID" value="KAG7376139.1"/>
    <property type="molecule type" value="Genomic_DNA"/>
</dbReference>
<organism evidence="2 3">
    <name type="scientific">Phytophthora pseudosyringae</name>
    <dbReference type="NCBI Taxonomy" id="221518"/>
    <lineage>
        <taxon>Eukaryota</taxon>
        <taxon>Sar</taxon>
        <taxon>Stramenopiles</taxon>
        <taxon>Oomycota</taxon>
        <taxon>Peronosporomycetes</taxon>
        <taxon>Peronosporales</taxon>
        <taxon>Peronosporaceae</taxon>
        <taxon>Phytophthora</taxon>
    </lineage>
</organism>
<name>A0A8T1V7T3_9STRA</name>
<keyword evidence="3" id="KW-1185">Reference proteome</keyword>
<reference evidence="2" key="1">
    <citation type="submission" date="2021-02" db="EMBL/GenBank/DDBJ databases">
        <authorList>
            <person name="Palmer J.M."/>
        </authorList>
    </citation>
    <scope>NUCLEOTIDE SEQUENCE</scope>
    <source>
        <strain evidence="2">SCRP734</strain>
    </source>
</reference>
<gene>
    <name evidence="2" type="ORF">PHYPSEUDO_014216</name>
</gene>
<protein>
    <submittedName>
        <fullName evidence="2">Uncharacterized protein</fullName>
    </submittedName>
</protein>
<dbReference type="Proteomes" id="UP000694044">
    <property type="component" value="Unassembled WGS sequence"/>
</dbReference>
<evidence type="ECO:0000256" key="1">
    <source>
        <dbReference type="SAM" id="MobiDB-lite"/>
    </source>
</evidence>
<dbReference type="OrthoDB" id="128115at2759"/>
<evidence type="ECO:0000313" key="2">
    <source>
        <dbReference type="EMBL" id="KAG7376139.1"/>
    </source>
</evidence>
<evidence type="ECO:0000313" key="3">
    <source>
        <dbReference type="Proteomes" id="UP000694044"/>
    </source>
</evidence>
<feature type="region of interest" description="Disordered" evidence="1">
    <location>
        <begin position="69"/>
        <end position="121"/>
    </location>
</feature>
<accession>A0A8T1V7T3</accession>
<sequence>MYPNFENKQDRSSKRQALLASIQRDQRLDAMKRDAYANALWASDSDDNKLKDATETGDTLSRILSAMKASSISSDKKGPDGPFSSVGDLYDEMSKEVPDVPSSTDEPMLEEKPDKPDNSDLYRNDIVRIFESHPELSNYIFNPIIRKDDTEAIVDTNFKLVHPDASLIKADGSRVNRNNQIYQSIDWELTEKSINDKVSSLMSKGSLLVDLHDTINQPKNRIRALFNQWKASTDAMGPSARSQLVAGDDQTMDDMSVAQRLDFEEWLGKREADPEMMDIVDEARKRPLEDSTVSLDPRTVKKSAEHTNMTKRGSVEYLFNNIDGLDQMQIRPYIKSNGKVKQTATAYLGPGMKVYNTKDGSERSNQTRANKQIDWDTTLNLVLGELSTGARTLNQQAGAEKDAKEQAMKYLRVKHIIDTISIVDPKQGKSEGELLAFEDKAFETPAQKGMAAPNITAAKKDFVYEPATGKGLTGRGLRGAGAPVVKKKSKAYNLADIEGSGKASDLKYKRLGTKFIRKADLEDNRLKLVWPNRTAVGPIRSMSDELTQMVKDLLYNDNISQQAYRALSVEDQRVFYEIVKKTHIQHTLQTPMIDPRITLKSEFDKLRGEIALGNNNPDMLRELHTLSMDMYEQKLITNAEFRSIMNALI</sequence>
<proteinExistence type="predicted"/>
<comment type="caution">
    <text evidence="2">The sequence shown here is derived from an EMBL/GenBank/DDBJ whole genome shotgun (WGS) entry which is preliminary data.</text>
</comment>
<feature type="compositionally biased region" description="Basic and acidic residues" evidence="1">
    <location>
        <begin position="109"/>
        <end position="121"/>
    </location>
</feature>
<dbReference type="AlphaFoldDB" id="A0A8T1V7T3"/>